<name>A0A4V5TJS0_9ACTN</name>
<dbReference type="RefSeq" id="WP_137067060.1">
    <property type="nucleotide sequence ID" value="NZ_CP040748.1"/>
</dbReference>
<proteinExistence type="predicted"/>
<reference evidence="1 2" key="1">
    <citation type="submission" date="2019-04" db="EMBL/GenBank/DDBJ databases">
        <authorList>
            <person name="Dong K."/>
        </authorList>
    </citation>
    <scope>NUCLEOTIDE SEQUENCE [LARGE SCALE GENOMIC DNA]</scope>
    <source>
        <strain evidence="2">dk3543</strain>
    </source>
</reference>
<dbReference type="InterPro" id="IPR054202">
    <property type="entry name" value="DUF6907"/>
</dbReference>
<keyword evidence="2" id="KW-1185">Reference proteome</keyword>
<organism evidence="1 2">
    <name type="scientific">Nocardioides jishulii</name>
    <dbReference type="NCBI Taxonomy" id="2575440"/>
    <lineage>
        <taxon>Bacteria</taxon>
        <taxon>Bacillati</taxon>
        <taxon>Actinomycetota</taxon>
        <taxon>Actinomycetes</taxon>
        <taxon>Propionibacteriales</taxon>
        <taxon>Nocardioidaceae</taxon>
        <taxon>Nocardioides</taxon>
    </lineage>
</organism>
<sequence length="109" mass="11690">MSAVANCPAWCVSAHEVESTHAEDRAFAVGYHEGQATEVTCTSKALLPLAGRVVELPLTLVVQPEEYVSAGRPVALVRLGEKGADGWELTQAEARRVGRALLEAAETYR</sequence>
<gene>
    <name evidence="1" type="ORF">FC770_14670</name>
</gene>
<evidence type="ECO:0000313" key="1">
    <source>
        <dbReference type="EMBL" id="TKI60753.1"/>
    </source>
</evidence>
<dbReference type="AlphaFoldDB" id="A0A4V5TJS0"/>
<dbReference type="OrthoDB" id="5082479at2"/>
<evidence type="ECO:0000313" key="2">
    <source>
        <dbReference type="Proteomes" id="UP000307808"/>
    </source>
</evidence>
<dbReference type="EMBL" id="SZPY01000004">
    <property type="protein sequence ID" value="TKI60753.1"/>
    <property type="molecule type" value="Genomic_DNA"/>
</dbReference>
<comment type="caution">
    <text evidence="1">The sequence shown here is derived from an EMBL/GenBank/DDBJ whole genome shotgun (WGS) entry which is preliminary data.</text>
</comment>
<dbReference type="Pfam" id="PF21848">
    <property type="entry name" value="DUF6907"/>
    <property type="match status" value="1"/>
</dbReference>
<accession>A0A4V5TJS0</accession>
<protein>
    <submittedName>
        <fullName evidence="1">Uncharacterized protein</fullName>
    </submittedName>
</protein>
<dbReference type="Proteomes" id="UP000307808">
    <property type="component" value="Unassembled WGS sequence"/>
</dbReference>